<feature type="compositionally biased region" description="Polar residues" evidence="1">
    <location>
        <begin position="527"/>
        <end position="537"/>
    </location>
</feature>
<gene>
    <name evidence="3" type="ORF">PHYSODRAFT_246665</name>
</gene>
<feature type="compositionally biased region" description="Low complexity" evidence="1">
    <location>
        <begin position="459"/>
        <end position="487"/>
    </location>
</feature>
<dbReference type="Gene3D" id="3.30.40.240">
    <property type="entry name" value="Transglutaminase elicitor, body domain"/>
    <property type="match status" value="1"/>
</dbReference>
<dbReference type="InParanoid" id="G5ADR8"/>
<organism evidence="3 4">
    <name type="scientific">Phytophthora sojae (strain P6497)</name>
    <name type="common">Soybean stem and root rot agent</name>
    <name type="synonym">Phytophthora megasperma f. sp. glycines</name>
    <dbReference type="NCBI Taxonomy" id="1094619"/>
    <lineage>
        <taxon>Eukaryota</taxon>
        <taxon>Sar</taxon>
        <taxon>Stramenopiles</taxon>
        <taxon>Oomycota</taxon>
        <taxon>Peronosporomycetes</taxon>
        <taxon>Peronosporales</taxon>
        <taxon>Peronosporaceae</taxon>
        <taxon>Phytophthora</taxon>
    </lineage>
</organism>
<reference evidence="3 4" key="1">
    <citation type="journal article" date="2006" name="Science">
        <title>Phytophthora genome sequences uncover evolutionary origins and mechanisms of pathogenesis.</title>
        <authorList>
            <person name="Tyler B.M."/>
            <person name="Tripathy S."/>
            <person name="Zhang X."/>
            <person name="Dehal P."/>
            <person name="Jiang R.H."/>
            <person name="Aerts A."/>
            <person name="Arredondo F.D."/>
            <person name="Baxter L."/>
            <person name="Bensasson D."/>
            <person name="Beynon J.L."/>
            <person name="Chapman J."/>
            <person name="Damasceno C.M."/>
            <person name="Dorrance A.E."/>
            <person name="Dou D."/>
            <person name="Dickerman A.W."/>
            <person name="Dubchak I.L."/>
            <person name="Garbelotto M."/>
            <person name="Gijzen M."/>
            <person name="Gordon S.G."/>
            <person name="Govers F."/>
            <person name="Grunwald N.J."/>
            <person name="Huang W."/>
            <person name="Ivors K.L."/>
            <person name="Jones R.W."/>
            <person name="Kamoun S."/>
            <person name="Krampis K."/>
            <person name="Lamour K.H."/>
            <person name="Lee M.K."/>
            <person name="McDonald W.H."/>
            <person name="Medina M."/>
            <person name="Meijer H.J."/>
            <person name="Nordberg E.K."/>
            <person name="Maclean D.J."/>
            <person name="Ospina-Giraldo M.D."/>
            <person name="Morris P.F."/>
            <person name="Phuntumart V."/>
            <person name="Putnam N.H."/>
            <person name="Rash S."/>
            <person name="Rose J.K."/>
            <person name="Sakihama Y."/>
            <person name="Salamov A.A."/>
            <person name="Savidor A."/>
            <person name="Scheuring C.F."/>
            <person name="Smith B.M."/>
            <person name="Sobral B.W."/>
            <person name="Terry A."/>
            <person name="Torto-Alalibo T.A."/>
            <person name="Win J."/>
            <person name="Xu Z."/>
            <person name="Zhang H."/>
            <person name="Grigoriev I.V."/>
            <person name="Rokhsar D.S."/>
            <person name="Boore J.L."/>
        </authorList>
    </citation>
    <scope>NUCLEOTIDE SEQUENCE [LARGE SCALE GENOMIC DNA]</scope>
    <source>
        <strain evidence="3 4">P6497</strain>
    </source>
</reference>
<keyword evidence="2" id="KW-0732">Signal</keyword>
<name>G5ADR8_PHYSP</name>
<feature type="compositionally biased region" description="Polar residues" evidence="1">
    <location>
        <begin position="494"/>
        <end position="508"/>
    </location>
</feature>
<dbReference type="AlphaFoldDB" id="G5ADR8"/>
<dbReference type="Pfam" id="PF16683">
    <property type="entry name" value="TGase_elicitor"/>
    <property type="match status" value="1"/>
</dbReference>
<sequence>MVFTYRSVALSVAIAAASTAQIQAAPLQYNPYTPINTNFPLTASHPAYGGKLKDDCVEPVIPKDPNQAKAESMVVTGSMYRKLRGMEDASNTDVAKLENYFGTSMELDFNTLKEKYGAASAPSSPWASSYWPTFQDSINSVWKAGEPSASEKYANAFGLDPTDFKNKVSANNGIDAHKNRKACSTNSDCASTNDGSECAIRDGTSSGYCIPTWWGICHAWAPAAILEQEPQCSVEKNGVTFHVFDIKALLTDLYDGASLKTVFTGARFNGPDSPANADQYGRYVNAARRDLGAGYFHIAIANIMGKQHQSFVVDVSAGAEVWNQPVRSYEVQTMELVDVAEASQQFFGISTYPFNAEMAHLAYVKTTLSWISEAYEDGPLVSTGEVDRYTSSQDYEYLLELDANYAVIGGEWVGRSKEDHPDFLWFPTGKPAASAVTSAGLSYANVEELLELSLTCNSPTEAPTETPTMTPTEIPSTVTPSSSLSGSDGHEETPQPTSVPSESGSSGINGPITIAPAAGSDAVEPTSVPSESGSTGTFIPITTIPDAGNGTPKAGLPDLSDLSKGIALGKPTSTPETPVAPPNGKPIPPPQTPEIPIYPSTLPPSSTPETPVAPPEGKPTLPPQTPLTPEIPTYPPISTPKTPEIPILPPNEMPMAPPNGKPIPPPQISQVPEVPEVTPIPSTPTSDYPVPPSTPEALPTPAPTWTEQWNPPAPTEPTEHFMC</sequence>
<feature type="compositionally biased region" description="Pro residues" evidence="1">
    <location>
        <begin position="578"/>
        <end position="593"/>
    </location>
</feature>
<dbReference type="SMR" id="G5ADR8"/>
<dbReference type="GeneID" id="20637638"/>
<evidence type="ECO:0000256" key="2">
    <source>
        <dbReference type="SAM" id="SignalP"/>
    </source>
</evidence>
<keyword evidence="4" id="KW-1185">Reference proteome</keyword>
<feature type="compositionally biased region" description="Pro residues" evidence="1">
    <location>
        <begin position="689"/>
        <end position="702"/>
    </location>
</feature>
<dbReference type="EMBL" id="JH159164">
    <property type="protein sequence ID" value="EGZ06321.1"/>
    <property type="molecule type" value="Genomic_DNA"/>
</dbReference>
<feature type="compositionally biased region" description="Pro residues" evidence="1">
    <location>
        <begin position="646"/>
        <end position="667"/>
    </location>
</feature>
<evidence type="ECO:0000256" key="1">
    <source>
        <dbReference type="SAM" id="MobiDB-lite"/>
    </source>
</evidence>
<feature type="region of interest" description="Disordered" evidence="1">
    <location>
        <begin position="457"/>
        <end position="723"/>
    </location>
</feature>
<accession>G5ADR8</accession>
<protein>
    <submittedName>
        <fullName evidence="3">Elicitor-like transglutaminase</fullName>
    </submittedName>
</protein>
<dbReference type="KEGG" id="psoj:PHYSODRAFT_246665"/>
<dbReference type="InterPro" id="IPR032048">
    <property type="entry name" value="TGase_elicitor"/>
</dbReference>
<feature type="chain" id="PRO_5003473308" evidence="2">
    <location>
        <begin position="25"/>
        <end position="723"/>
    </location>
</feature>
<feature type="signal peptide" evidence="2">
    <location>
        <begin position="1"/>
        <end position="24"/>
    </location>
</feature>
<dbReference type="RefSeq" id="XP_009538218.1">
    <property type="nucleotide sequence ID" value="XM_009539923.1"/>
</dbReference>
<dbReference type="GO" id="GO:0016755">
    <property type="term" value="F:aminoacyltransferase activity"/>
    <property type="evidence" value="ECO:0007669"/>
    <property type="project" value="InterPro"/>
</dbReference>
<evidence type="ECO:0000313" key="3">
    <source>
        <dbReference type="EMBL" id="EGZ06321.1"/>
    </source>
</evidence>
<proteinExistence type="predicted"/>
<feature type="compositionally biased region" description="Pro residues" evidence="1">
    <location>
        <begin position="601"/>
        <end position="626"/>
    </location>
</feature>
<evidence type="ECO:0000313" key="4">
    <source>
        <dbReference type="Proteomes" id="UP000002640"/>
    </source>
</evidence>
<dbReference type="Proteomes" id="UP000002640">
    <property type="component" value="Unassembled WGS sequence"/>
</dbReference>